<evidence type="ECO:0000259" key="1">
    <source>
        <dbReference type="Pfam" id="PF00483"/>
    </source>
</evidence>
<dbReference type="CDD" id="cd06426">
    <property type="entry name" value="NTP_transferase_like_2"/>
    <property type="match status" value="1"/>
</dbReference>
<protein>
    <submittedName>
        <fullName evidence="2">Sugar phosphate nucleotidyltransferase</fullName>
    </submittedName>
</protein>
<feature type="domain" description="Nucleotidyl transferase" evidence="1">
    <location>
        <begin position="21"/>
        <end position="243"/>
    </location>
</feature>
<dbReference type="RefSeq" id="WP_291783238.1">
    <property type="nucleotide sequence ID" value="NZ_CP146369.1"/>
</dbReference>
<dbReference type="Proteomes" id="UP001363460">
    <property type="component" value="Chromosome"/>
</dbReference>
<dbReference type="Gene3D" id="3.90.550.10">
    <property type="entry name" value="Spore Coat Polysaccharide Biosynthesis Protein SpsA, Chain A"/>
    <property type="match status" value="1"/>
</dbReference>
<sequence>MQAEIYNLAQQTSRARRRNTTVLMAGGFGSRLGELTRQVPKPLIPVAGQPMLERIIHRMRGFGLHNYVLTTHYLPEKIHAHCGDGSDWGVHIRYAHEAAPLGTAGGLSLIGPVTDAPVLVCNADILTEIDFPTLLEAHDSMDADFTVVTVPHHVAVPYGVIETEPCGEIRSVEEKPTYSYRVSAGTYVINPHLFSLIRPNERIDMPQLMDRAKATGFRVCAYEYDGYWIDVGRPADLKKACEYLEPSELTG</sequence>
<proteinExistence type="predicted"/>
<dbReference type="SUPFAM" id="SSF53448">
    <property type="entry name" value="Nucleotide-diphospho-sugar transferases"/>
    <property type="match status" value="1"/>
</dbReference>
<dbReference type="Pfam" id="PF00483">
    <property type="entry name" value="NTP_transferase"/>
    <property type="match status" value="1"/>
</dbReference>
<dbReference type="InterPro" id="IPR029044">
    <property type="entry name" value="Nucleotide-diphossugar_trans"/>
</dbReference>
<evidence type="ECO:0000313" key="3">
    <source>
        <dbReference type="Proteomes" id="UP001363460"/>
    </source>
</evidence>
<organism evidence="2 3">
    <name type="scientific">Brevundimonas olei</name>
    <dbReference type="NCBI Taxonomy" id="657642"/>
    <lineage>
        <taxon>Bacteria</taxon>
        <taxon>Pseudomonadati</taxon>
        <taxon>Pseudomonadota</taxon>
        <taxon>Alphaproteobacteria</taxon>
        <taxon>Caulobacterales</taxon>
        <taxon>Caulobacteraceae</taxon>
        <taxon>Brevundimonas</taxon>
    </lineage>
</organism>
<dbReference type="EMBL" id="CP146369">
    <property type="protein sequence ID" value="WWT54585.1"/>
    <property type="molecule type" value="Genomic_DNA"/>
</dbReference>
<reference evidence="2 3" key="1">
    <citation type="submission" date="2024-02" db="EMBL/GenBank/DDBJ databases">
        <title>Distribution and functional of Brevundimonas-related endobacteria within Verticillium dahliae.</title>
        <authorList>
            <person name="Zeng H."/>
        </authorList>
    </citation>
    <scope>NUCLEOTIDE SEQUENCE [LARGE SCALE GENOMIC DNA]</scope>
    <source>
        <strain evidence="2 3">TRM 44200</strain>
    </source>
</reference>
<keyword evidence="3" id="KW-1185">Reference proteome</keyword>
<evidence type="ECO:0000313" key="2">
    <source>
        <dbReference type="EMBL" id="WWT54585.1"/>
    </source>
</evidence>
<name>A0ABZ2IAC1_9CAUL</name>
<dbReference type="InterPro" id="IPR050486">
    <property type="entry name" value="Mannose-1P_guanyltransferase"/>
</dbReference>
<gene>
    <name evidence="2" type="ORF">V8J38_15240</name>
</gene>
<dbReference type="PANTHER" id="PTHR22572">
    <property type="entry name" value="SUGAR-1-PHOSPHATE GUANYL TRANSFERASE"/>
    <property type="match status" value="1"/>
</dbReference>
<accession>A0ABZ2IAC1</accession>
<dbReference type="InterPro" id="IPR005835">
    <property type="entry name" value="NTP_transferase_dom"/>
</dbReference>